<dbReference type="InterPro" id="IPR019198">
    <property type="entry name" value="Beta_propeller_containing"/>
</dbReference>
<comment type="caution">
    <text evidence="2">The sequence shown here is derived from an EMBL/GenBank/DDBJ whole genome shotgun (WGS) entry which is preliminary data.</text>
</comment>
<feature type="transmembrane region" description="Helical" evidence="1">
    <location>
        <begin position="6"/>
        <end position="25"/>
    </location>
</feature>
<evidence type="ECO:0000313" key="2">
    <source>
        <dbReference type="EMBL" id="TRY00227.1"/>
    </source>
</evidence>
<name>A0A553IJ44_ACHLA</name>
<evidence type="ECO:0000313" key="3">
    <source>
        <dbReference type="Proteomes" id="UP000315938"/>
    </source>
</evidence>
<sequence length="661" mass="75990">MNTYGVIATIIVGLIISFLILRSIYEYKWNQRLKNYQDKHHITHVRQQNIVRPVRRGLIGLTLMVILGVFIITGTFDLPQTYHDKTLLNARIVRNEHTLRNKIDAGDGFSLYDFFPGNWVIGEDAVDQEANPGAKAPDVVGTNLQVLGVDEADIIKTDGYEIFYTPRYQSNRLYRYEVNPDGSLTKKQGLDLLDVYITEFYLTTDSLVVIGYFEENLDTYYAFNDAALILPSSYFYGYRYSSIVRIYDRTDLSLDYELKTIGDIQAHRIIDDTLYMVSYNRISKDELRPQFTINKDGETHTSYVGYEDILIFDAIPAYNMTTISSLNLDTLTLDHTTVVGVYGHIYMTKTSLYIAGMFTYYPTLNTVVTGTHITKFSIDSDTHKVNYSGSTILEGYIENQFWLDEYEGLLRVVTTRSWGQTDKNRLYVLKEHETQDTLEHYGLLDEGIGKPEERVTSVRFDKYLAYVVTYRQIDPLYTIDISNPKDIKILNEIEEPGYNTYLHVWDETHLIGIGYDETFNVKISAYNTTNTTAPLETYLLSNPDENVGWSYSEALSNHKAILVSPDHGFIGFAANTGEFNEDLGYYEYSSQYYLFYIDFNTSPIIQNPYIITHASTEYTNQIDRGIYINNIFYTFSSSGIVLFDGETKVVTETYTLNHPVL</sequence>
<reference evidence="2 3" key="1">
    <citation type="submission" date="2019-07" db="EMBL/GenBank/DDBJ databases">
        <title>Genome sequence of Acholeplasma laidlawii strain with increased resistance to erythromycin.</title>
        <authorList>
            <person name="Medvedeva E.S."/>
            <person name="Baranova N.B."/>
            <person name="Siniagina M.N."/>
            <person name="Mouzykantov A."/>
            <person name="Chernova O.A."/>
            <person name="Chernov V.M."/>
        </authorList>
    </citation>
    <scope>NUCLEOTIDE SEQUENCE [LARGE SCALE GENOMIC DNA]</scope>
    <source>
        <strain evidence="2 3">PG8REry</strain>
    </source>
</reference>
<gene>
    <name evidence="2" type="ORF">FNV44_04040</name>
</gene>
<evidence type="ECO:0000256" key="1">
    <source>
        <dbReference type="SAM" id="Phobius"/>
    </source>
</evidence>
<evidence type="ECO:0008006" key="4">
    <source>
        <dbReference type="Google" id="ProtNLM"/>
    </source>
</evidence>
<dbReference type="GeneID" id="41338508"/>
<dbReference type="RefSeq" id="WP_012242275.1">
    <property type="nucleotide sequence ID" value="NZ_JACAOE010000001.1"/>
</dbReference>
<dbReference type="Pfam" id="PF09826">
    <property type="entry name" value="Beta_propel"/>
    <property type="match status" value="1"/>
</dbReference>
<organism evidence="2 3">
    <name type="scientific">Acholeplasma laidlawii</name>
    <dbReference type="NCBI Taxonomy" id="2148"/>
    <lineage>
        <taxon>Bacteria</taxon>
        <taxon>Bacillati</taxon>
        <taxon>Mycoplasmatota</taxon>
        <taxon>Mollicutes</taxon>
        <taxon>Acholeplasmatales</taxon>
        <taxon>Acholeplasmataceae</taxon>
        <taxon>Acholeplasma</taxon>
    </lineage>
</organism>
<keyword evidence="1" id="KW-0472">Membrane</keyword>
<dbReference type="EMBL" id="VKID01000001">
    <property type="protein sequence ID" value="TRY00227.1"/>
    <property type="molecule type" value="Genomic_DNA"/>
</dbReference>
<keyword evidence="1" id="KW-0812">Transmembrane</keyword>
<keyword evidence="1" id="KW-1133">Transmembrane helix</keyword>
<dbReference type="Proteomes" id="UP000315938">
    <property type="component" value="Unassembled WGS sequence"/>
</dbReference>
<dbReference type="AlphaFoldDB" id="A0A553IJ44"/>
<feature type="transmembrane region" description="Helical" evidence="1">
    <location>
        <begin position="57"/>
        <end position="76"/>
    </location>
</feature>
<accession>A0A553IJ44</accession>
<protein>
    <recommendedName>
        <fullName evidence="4">Secreted protein</fullName>
    </recommendedName>
</protein>
<proteinExistence type="predicted"/>